<proteinExistence type="predicted"/>
<gene>
    <name evidence="1" type="ORF">F9L04_16180</name>
</gene>
<comment type="caution">
    <text evidence="1">The sequence shown here is derived from an EMBL/GenBank/DDBJ whole genome shotgun (WGS) entry which is preliminary data.</text>
</comment>
<evidence type="ECO:0008006" key="3">
    <source>
        <dbReference type="Google" id="ProtNLM"/>
    </source>
</evidence>
<sequence>MQLPVNGARGEVGVTIGGVEIVLAATMGGLAAVSQELGCKSMNDLFARLSDVEINAAMVGLRHLTVQGDAAAAIERLNLSHFASLSTAFQAALAHHFKGEPAGNGEAGGK</sequence>
<evidence type="ECO:0000313" key="1">
    <source>
        <dbReference type="EMBL" id="KAB2766808.1"/>
    </source>
</evidence>
<evidence type="ECO:0000313" key="2">
    <source>
        <dbReference type="Proteomes" id="UP000481876"/>
    </source>
</evidence>
<organism evidence="1 2">
    <name type="scientific">Brucella anthropi</name>
    <name type="common">Ochrobactrum anthropi</name>
    <dbReference type="NCBI Taxonomy" id="529"/>
    <lineage>
        <taxon>Bacteria</taxon>
        <taxon>Pseudomonadati</taxon>
        <taxon>Pseudomonadota</taxon>
        <taxon>Alphaproteobacteria</taxon>
        <taxon>Hyphomicrobiales</taxon>
        <taxon>Brucellaceae</taxon>
        <taxon>Brucella/Ochrobactrum group</taxon>
        <taxon>Brucella</taxon>
    </lineage>
</organism>
<protein>
    <recommendedName>
        <fullName evidence="3">Gene transfer agent family protein</fullName>
    </recommendedName>
</protein>
<dbReference type="RefSeq" id="WP_151663905.1">
    <property type="nucleotide sequence ID" value="NZ_WBWS01000016.1"/>
</dbReference>
<dbReference type="Proteomes" id="UP000481876">
    <property type="component" value="Unassembled WGS sequence"/>
</dbReference>
<accession>A0A6L3Z307</accession>
<dbReference type="AlphaFoldDB" id="A0A6L3Z307"/>
<name>A0A6L3Z307_BRUAN</name>
<reference evidence="1 2" key="1">
    <citation type="submission" date="2019-09" db="EMBL/GenBank/DDBJ databases">
        <title>Taxonomic organization of the family Brucellaceae based on a phylogenomic approach.</title>
        <authorList>
            <person name="Leclercq S."/>
            <person name="Cloeckaert A."/>
            <person name="Zygmunt M.S."/>
        </authorList>
    </citation>
    <scope>NUCLEOTIDE SEQUENCE [LARGE SCALE GENOMIC DNA]</scope>
    <source>
        <strain evidence="1 2">LMG 3313</strain>
    </source>
</reference>
<dbReference type="EMBL" id="WBWS01000016">
    <property type="protein sequence ID" value="KAB2766808.1"/>
    <property type="molecule type" value="Genomic_DNA"/>
</dbReference>